<accession>A0A0S1XDC4</accession>
<feature type="transmembrane region" description="Helical" evidence="1">
    <location>
        <begin position="159"/>
        <end position="178"/>
    </location>
</feature>
<dbReference type="STRING" id="55802.TBCH5v1_1872"/>
<evidence type="ECO:0000256" key="1">
    <source>
        <dbReference type="SAM" id="Phobius"/>
    </source>
</evidence>
<organism evidence="2 3">
    <name type="scientific">Thermococcus barophilus</name>
    <dbReference type="NCBI Taxonomy" id="55802"/>
    <lineage>
        <taxon>Archaea</taxon>
        <taxon>Methanobacteriati</taxon>
        <taxon>Methanobacteriota</taxon>
        <taxon>Thermococci</taxon>
        <taxon>Thermococcales</taxon>
        <taxon>Thermococcaceae</taxon>
        <taxon>Thermococcus</taxon>
    </lineage>
</organism>
<name>A0A0S1XDC4_THEBA</name>
<protein>
    <submittedName>
        <fullName evidence="2">Uncharacterized protein</fullName>
    </submittedName>
</protein>
<feature type="transmembrane region" description="Helical" evidence="1">
    <location>
        <begin position="6"/>
        <end position="29"/>
    </location>
</feature>
<dbReference type="PATRIC" id="fig|55802.8.peg.1854"/>
<keyword evidence="1" id="KW-0472">Membrane</keyword>
<dbReference type="RefSeq" id="WP_056934315.1">
    <property type="nucleotide sequence ID" value="NZ_CP013050.1"/>
</dbReference>
<keyword evidence="1" id="KW-1133">Transmembrane helix</keyword>
<proteinExistence type="predicted"/>
<feature type="transmembrane region" description="Helical" evidence="1">
    <location>
        <begin position="118"/>
        <end position="139"/>
    </location>
</feature>
<dbReference type="Proteomes" id="UP000066042">
    <property type="component" value="Chromosome"/>
</dbReference>
<feature type="transmembrane region" description="Helical" evidence="1">
    <location>
        <begin position="50"/>
        <end position="68"/>
    </location>
</feature>
<keyword evidence="1" id="KW-0812">Transmembrane</keyword>
<dbReference type="AlphaFoldDB" id="A0A0S1XDC4"/>
<gene>
    <name evidence="2" type="ORF">TBCH5v1_1872</name>
</gene>
<sequence>MDIFQVLAYVLIIPFVLLNVMISMMRFFISAGSKLMTKIFRIQIPKNEKREYEILFTITWIVAGIYALKSFKNTNILLGILTFLTFRNGATISKKLIYGIHDANLIKENAEDKKILGLINRAVGLGILSEILFLFIWALSYRAITIGMNALLRLGLNELVLYLWIAGVVFGAVFGMFISHNNKGILLQNEVMLVLLFAGKKGFRTFTSLKQGTKQNFWKMEG</sequence>
<dbReference type="EMBL" id="CP013050">
    <property type="protein sequence ID" value="ALM75780.1"/>
    <property type="molecule type" value="Genomic_DNA"/>
</dbReference>
<evidence type="ECO:0000313" key="2">
    <source>
        <dbReference type="EMBL" id="ALM75780.1"/>
    </source>
</evidence>
<reference evidence="2 3" key="1">
    <citation type="journal article" date="2016" name="Genome Announc.">
        <title>Complete genome sequence of the hyperthermophilic and piezophilic archaeon Thermococcus barophilus Ch5, capable of growth at the expense of hydrogenogenesis from carbon monoxide and formate.</title>
        <authorList>
            <person name="Oger P."/>
            <person name="Sokolova T.G."/>
            <person name="Kozhevnikova D.A."/>
            <person name="Taranov E.A."/>
            <person name="Vannier P."/>
            <person name="Lee H.S."/>
            <person name="Kwon K.K."/>
            <person name="Kang S.G."/>
            <person name="Lee J.H."/>
            <person name="Bonch-Osmolovskaya E.A."/>
            <person name="Lebedinsky A.V."/>
        </authorList>
    </citation>
    <scope>NUCLEOTIDE SEQUENCE [LARGE SCALE GENOMIC DNA]</scope>
    <source>
        <strain evidence="3">Ch5</strain>
    </source>
</reference>
<evidence type="ECO:0000313" key="3">
    <source>
        <dbReference type="Proteomes" id="UP000066042"/>
    </source>
</evidence>
<dbReference type="GeneID" id="26137110"/>